<keyword evidence="6" id="KW-1185">Reference proteome</keyword>
<evidence type="ECO:0000313" key="5">
    <source>
        <dbReference type="EMBL" id="MDY0884797.1"/>
    </source>
</evidence>
<dbReference type="InterPro" id="IPR024185">
    <property type="entry name" value="FTHF_cligase-like_sf"/>
</dbReference>
<dbReference type="GO" id="GO:0030272">
    <property type="term" value="F:5-formyltetrahydrofolate cyclo-ligase activity"/>
    <property type="evidence" value="ECO:0007669"/>
    <property type="project" value="UniProtKB-EC"/>
</dbReference>
<keyword evidence="4" id="KW-0460">Magnesium</keyword>
<dbReference type="InterPro" id="IPR037171">
    <property type="entry name" value="NagB/RpiA_transferase-like"/>
</dbReference>
<protein>
    <recommendedName>
        <fullName evidence="4">5-formyltetrahydrofolate cyclo-ligase</fullName>
        <ecNumber evidence="4">6.3.3.2</ecNumber>
    </recommendedName>
</protein>
<keyword evidence="2 4" id="KW-0547">Nucleotide-binding</keyword>
<keyword evidence="4" id="KW-0479">Metal-binding</keyword>
<dbReference type="SUPFAM" id="SSF100950">
    <property type="entry name" value="NagB/RpiA/CoA transferase-like"/>
    <property type="match status" value="1"/>
</dbReference>
<evidence type="ECO:0000256" key="3">
    <source>
        <dbReference type="ARBA" id="ARBA00022840"/>
    </source>
</evidence>
<reference evidence="5 6" key="1">
    <citation type="journal article" date="2016" name="Antonie Van Leeuwenhoek">
        <title>Dongia soli sp. nov., isolated from soil from Dokdo, Korea.</title>
        <authorList>
            <person name="Kim D.U."/>
            <person name="Lee H."/>
            <person name="Kim H."/>
            <person name="Kim S.G."/>
            <person name="Ka J.O."/>
        </authorList>
    </citation>
    <scope>NUCLEOTIDE SEQUENCE [LARGE SCALE GENOMIC DNA]</scope>
    <source>
        <strain evidence="5 6">D78</strain>
    </source>
</reference>
<keyword evidence="3 4" id="KW-0067">ATP-binding</keyword>
<dbReference type="EC" id="6.3.3.2" evidence="4"/>
<dbReference type="Pfam" id="PF01812">
    <property type="entry name" value="5-FTHF_cyc-lig"/>
    <property type="match status" value="1"/>
</dbReference>
<dbReference type="PANTHER" id="PTHR23407:SF1">
    <property type="entry name" value="5-FORMYLTETRAHYDROFOLATE CYCLO-LIGASE"/>
    <property type="match status" value="1"/>
</dbReference>
<evidence type="ECO:0000313" key="6">
    <source>
        <dbReference type="Proteomes" id="UP001279642"/>
    </source>
</evidence>
<comment type="similarity">
    <text evidence="1 4">Belongs to the 5-formyltetrahydrofolate cyclo-ligase family.</text>
</comment>
<comment type="cofactor">
    <cofactor evidence="4">
        <name>Mg(2+)</name>
        <dbReference type="ChEBI" id="CHEBI:18420"/>
    </cofactor>
</comment>
<comment type="caution">
    <text evidence="5">The sequence shown here is derived from an EMBL/GenBank/DDBJ whole genome shotgun (WGS) entry which is preliminary data.</text>
</comment>
<accession>A0ABU5EFW6</accession>
<organism evidence="5 6">
    <name type="scientific">Dongia soli</name>
    <dbReference type="NCBI Taxonomy" id="600628"/>
    <lineage>
        <taxon>Bacteria</taxon>
        <taxon>Pseudomonadati</taxon>
        <taxon>Pseudomonadota</taxon>
        <taxon>Alphaproteobacteria</taxon>
        <taxon>Rhodospirillales</taxon>
        <taxon>Dongiaceae</taxon>
        <taxon>Dongia</taxon>
    </lineage>
</organism>
<evidence type="ECO:0000256" key="4">
    <source>
        <dbReference type="RuleBase" id="RU361279"/>
    </source>
</evidence>
<dbReference type="NCBIfam" id="TIGR02727">
    <property type="entry name" value="MTHFS_bact"/>
    <property type="match status" value="1"/>
</dbReference>
<comment type="catalytic activity">
    <reaction evidence="4">
        <text>(6S)-5-formyl-5,6,7,8-tetrahydrofolate + ATP = (6R)-5,10-methenyltetrahydrofolate + ADP + phosphate</text>
        <dbReference type="Rhea" id="RHEA:10488"/>
        <dbReference type="ChEBI" id="CHEBI:30616"/>
        <dbReference type="ChEBI" id="CHEBI:43474"/>
        <dbReference type="ChEBI" id="CHEBI:57455"/>
        <dbReference type="ChEBI" id="CHEBI:57457"/>
        <dbReference type="ChEBI" id="CHEBI:456216"/>
        <dbReference type="EC" id="6.3.3.2"/>
    </reaction>
</comment>
<dbReference type="Proteomes" id="UP001279642">
    <property type="component" value="Unassembled WGS sequence"/>
</dbReference>
<sequence length="282" mass="31418">MEAMDWPAVRIWRKAVRAKAIAARVAVPATLRDHWTKALIAELRPILLHAPQPISFYWPLKAEPDLRPLMRELDDFGIEICLPVALRLGEPMTFRPWNRGMAMTRGIWNIPIPATEKEVTPRSLIAPFVAFDDKYRLGYGGGFFDRTLEKIGAAARPIGIGFSMFHVPTIHPQPHDIPMRRIVTEQGEEPKTDGRDLNAPSDVTQALAALMPGLPEELKPLADFVHWRLGGEVAEPAAQLAPGQAETMLRQAAVSHDRPVPYQMALRALLAGIDRFAAINRA</sequence>
<keyword evidence="5" id="KW-0436">Ligase</keyword>
<dbReference type="PANTHER" id="PTHR23407">
    <property type="entry name" value="ATPASE INHIBITOR/5-FORMYLTETRAHYDROFOLATE CYCLO-LIGASE"/>
    <property type="match status" value="1"/>
</dbReference>
<proteinExistence type="inferred from homology"/>
<name>A0ABU5EFW6_9PROT</name>
<dbReference type="Gene3D" id="3.40.50.10420">
    <property type="entry name" value="NagB/RpiA/CoA transferase-like"/>
    <property type="match status" value="1"/>
</dbReference>
<gene>
    <name evidence="5" type="ORF">SMD27_18280</name>
</gene>
<dbReference type="RefSeq" id="WP_320509871.1">
    <property type="nucleotide sequence ID" value="NZ_JAXCLW010000006.1"/>
</dbReference>
<evidence type="ECO:0000256" key="1">
    <source>
        <dbReference type="ARBA" id="ARBA00010638"/>
    </source>
</evidence>
<dbReference type="InterPro" id="IPR002698">
    <property type="entry name" value="FTHF_cligase"/>
</dbReference>
<evidence type="ECO:0000256" key="2">
    <source>
        <dbReference type="ARBA" id="ARBA00022741"/>
    </source>
</evidence>
<dbReference type="EMBL" id="JAXCLW010000006">
    <property type="protein sequence ID" value="MDY0884797.1"/>
    <property type="molecule type" value="Genomic_DNA"/>
</dbReference>